<gene>
    <name evidence="1" type="ORF">J2Z18_002563</name>
</gene>
<dbReference type="PROSITE" id="PS51257">
    <property type="entry name" value="PROKAR_LIPOPROTEIN"/>
    <property type="match status" value="1"/>
</dbReference>
<sequence>MRKSLQIHLIFGLLFITIGCNGNAETDESFDLHDIYSYEYNSIESEHNDLITKWISESRLSDHPISIHSISNDQQRYGYDYVFAKGYKAFEITFVFSADSMDSKGPLHIVGIKGEEDEEILVKIKYDSRYVLGTIISDRRIFSKD</sequence>
<evidence type="ECO:0008006" key="3">
    <source>
        <dbReference type="Google" id="ProtNLM"/>
    </source>
</evidence>
<keyword evidence="2" id="KW-1185">Reference proteome</keyword>
<evidence type="ECO:0000313" key="2">
    <source>
        <dbReference type="Proteomes" id="UP000706926"/>
    </source>
</evidence>
<dbReference type="Proteomes" id="UP000706926">
    <property type="component" value="Unassembled WGS sequence"/>
</dbReference>
<protein>
    <recommendedName>
        <fullName evidence="3">Lipoprotein</fullName>
    </recommendedName>
</protein>
<dbReference type="GeneID" id="95404551"/>
<dbReference type="RefSeq" id="WP_007127814.1">
    <property type="nucleotide sequence ID" value="NZ_CP139098.1"/>
</dbReference>
<name>A0ABS4FB27_9BACL</name>
<proteinExistence type="predicted"/>
<organism evidence="1 2">
    <name type="scientific">Paenibacillus lactis</name>
    <dbReference type="NCBI Taxonomy" id="228574"/>
    <lineage>
        <taxon>Bacteria</taxon>
        <taxon>Bacillati</taxon>
        <taxon>Bacillota</taxon>
        <taxon>Bacilli</taxon>
        <taxon>Bacillales</taxon>
        <taxon>Paenibacillaceae</taxon>
        <taxon>Paenibacillus</taxon>
    </lineage>
</organism>
<evidence type="ECO:0000313" key="1">
    <source>
        <dbReference type="EMBL" id="MBP1893461.1"/>
    </source>
</evidence>
<dbReference type="EMBL" id="JAGGKI010000005">
    <property type="protein sequence ID" value="MBP1893461.1"/>
    <property type="molecule type" value="Genomic_DNA"/>
</dbReference>
<accession>A0ABS4FB27</accession>
<comment type="caution">
    <text evidence="1">The sequence shown here is derived from an EMBL/GenBank/DDBJ whole genome shotgun (WGS) entry which is preliminary data.</text>
</comment>
<reference evidence="1 2" key="1">
    <citation type="submission" date="2021-03" db="EMBL/GenBank/DDBJ databases">
        <title>Genomic Encyclopedia of Type Strains, Phase IV (KMG-IV): sequencing the most valuable type-strain genomes for metagenomic binning, comparative biology and taxonomic classification.</title>
        <authorList>
            <person name="Goeker M."/>
        </authorList>
    </citation>
    <scope>NUCLEOTIDE SEQUENCE [LARGE SCALE GENOMIC DNA]</scope>
    <source>
        <strain evidence="1 2">DSM 15596</strain>
    </source>
</reference>